<evidence type="ECO:0000256" key="2">
    <source>
        <dbReference type="ARBA" id="ARBA00023012"/>
    </source>
</evidence>
<dbReference type="InterPro" id="IPR011006">
    <property type="entry name" value="CheY-like_superfamily"/>
</dbReference>
<evidence type="ECO:0000313" key="5">
    <source>
        <dbReference type="EMBL" id="MFC1852571.1"/>
    </source>
</evidence>
<dbReference type="PANTHER" id="PTHR44591">
    <property type="entry name" value="STRESS RESPONSE REGULATOR PROTEIN 1"/>
    <property type="match status" value="1"/>
</dbReference>
<proteinExistence type="predicted"/>
<accession>A0ABV6Z2K3</accession>
<sequence length="127" mass="14205">MAILTVLLVDDELELIETLEERLMIRDIDAQAVTTGEEALKLVAEKEFDVVVLDVKMPGIGGLETLRRIKKIRPALPVILLTGHGSTRDSEEGIRCGAFDYVMKPLNIEDLIQTMHDSKYGREENNA</sequence>
<evidence type="ECO:0000256" key="1">
    <source>
        <dbReference type="ARBA" id="ARBA00022553"/>
    </source>
</evidence>
<reference evidence="5 6" key="1">
    <citation type="submission" date="2024-09" db="EMBL/GenBank/DDBJ databases">
        <title>Laminarin stimulates single cell rates of sulfate reduction while oxygen inhibits transcriptomic activity in coastal marine sediment.</title>
        <authorList>
            <person name="Lindsay M."/>
            <person name="Orcutt B."/>
            <person name="Emerson D."/>
            <person name="Stepanauskas R."/>
            <person name="D'Angelo T."/>
        </authorList>
    </citation>
    <scope>NUCLEOTIDE SEQUENCE [LARGE SCALE GENOMIC DNA]</scope>
    <source>
        <strain evidence="5">SAG AM-311-K15</strain>
    </source>
</reference>
<feature type="modified residue" description="4-aspartylphosphate" evidence="3">
    <location>
        <position position="54"/>
    </location>
</feature>
<keyword evidence="2" id="KW-0902">Two-component regulatory system</keyword>
<dbReference type="Pfam" id="PF00072">
    <property type="entry name" value="Response_reg"/>
    <property type="match status" value="1"/>
</dbReference>
<dbReference type="InterPro" id="IPR001789">
    <property type="entry name" value="Sig_transdc_resp-reg_receiver"/>
</dbReference>
<keyword evidence="6" id="KW-1185">Reference proteome</keyword>
<dbReference type="PANTHER" id="PTHR44591:SF14">
    <property type="entry name" value="PROTEIN PILG"/>
    <property type="match status" value="1"/>
</dbReference>
<dbReference type="SUPFAM" id="SSF52172">
    <property type="entry name" value="CheY-like"/>
    <property type="match status" value="1"/>
</dbReference>
<dbReference type="Proteomes" id="UP001594351">
    <property type="component" value="Unassembled WGS sequence"/>
</dbReference>
<dbReference type="PROSITE" id="PS50110">
    <property type="entry name" value="RESPONSE_REGULATORY"/>
    <property type="match status" value="1"/>
</dbReference>
<dbReference type="SMART" id="SM00448">
    <property type="entry name" value="REC"/>
    <property type="match status" value="1"/>
</dbReference>
<evidence type="ECO:0000259" key="4">
    <source>
        <dbReference type="PROSITE" id="PS50110"/>
    </source>
</evidence>
<keyword evidence="1 3" id="KW-0597">Phosphoprotein</keyword>
<feature type="domain" description="Response regulatory" evidence="4">
    <location>
        <begin position="5"/>
        <end position="119"/>
    </location>
</feature>
<dbReference type="Gene3D" id="3.40.50.2300">
    <property type="match status" value="1"/>
</dbReference>
<gene>
    <name evidence="5" type="ORF">ACFL27_20430</name>
</gene>
<evidence type="ECO:0000313" key="6">
    <source>
        <dbReference type="Proteomes" id="UP001594351"/>
    </source>
</evidence>
<evidence type="ECO:0000256" key="3">
    <source>
        <dbReference type="PROSITE-ProRule" id="PRU00169"/>
    </source>
</evidence>
<name>A0ABV6Z2K3_UNCC1</name>
<dbReference type="InterPro" id="IPR050595">
    <property type="entry name" value="Bact_response_regulator"/>
</dbReference>
<organism evidence="5 6">
    <name type="scientific">candidate division CSSED10-310 bacterium</name>
    <dbReference type="NCBI Taxonomy" id="2855610"/>
    <lineage>
        <taxon>Bacteria</taxon>
        <taxon>Bacteria division CSSED10-310</taxon>
    </lineage>
</organism>
<protein>
    <submittedName>
        <fullName evidence="5">Response regulator</fullName>
    </submittedName>
</protein>
<comment type="caution">
    <text evidence="5">The sequence shown here is derived from an EMBL/GenBank/DDBJ whole genome shotgun (WGS) entry which is preliminary data.</text>
</comment>
<dbReference type="EMBL" id="JBHPBY010000333">
    <property type="protein sequence ID" value="MFC1852571.1"/>
    <property type="molecule type" value="Genomic_DNA"/>
</dbReference>